<accession>A0ABW3BYF4</accession>
<protein>
    <submittedName>
        <fullName evidence="2">HNH endonuclease family protein</fullName>
    </submittedName>
</protein>
<dbReference type="GO" id="GO:0004519">
    <property type="term" value="F:endonuclease activity"/>
    <property type="evidence" value="ECO:0007669"/>
    <property type="project" value="UniProtKB-KW"/>
</dbReference>
<name>A0ABW3BYF4_9FLAO</name>
<dbReference type="RefSeq" id="WP_379943757.1">
    <property type="nucleotide sequence ID" value="NZ_JBHTIB010000016.1"/>
</dbReference>
<feature type="domain" description="C2H2-type" evidence="1">
    <location>
        <begin position="315"/>
        <end position="336"/>
    </location>
</feature>
<dbReference type="Proteomes" id="UP001597011">
    <property type="component" value="Unassembled WGS sequence"/>
</dbReference>
<dbReference type="PANTHER" id="PTHR39639">
    <property type="entry name" value="CHROMOSOME 16, WHOLE GENOME SHOTGUN SEQUENCE"/>
    <property type="match status" value="1"/>
</dbReference>
<evidence type="ECO:0000313" key="2">
    <source>
        <dbReference type="EMBL" id="MFD0837142.1"/>
    </source>
</evidence>
<evidence type="ECO:0000313" key="3">
    <source>
        <dbReference type="Proteomes" id="UP001597011"/>
    </source>
</evidence>
<reference evidence="3" key="1">
    <citation type="journal article" date="2019" name="Int. J. Syst. Evol. Microbiol.">
        <title>The Global Catalogue of Microorganisms (GCM) 10K type strain sequencing project: providing services to taxonomists for standard genome sequencing and annotation.</title>
        <authorList>
            <consortium name="The Broad Institute Genomics Platform"/>
            <consortium name="The Broad Institute Genome Sequencing Center for Infectious Disease"/>
            <person name="Wu L."/>
            <person name="Ma J."/>
        </authorList>
    </citation>
    <scope>NUCLEOTIDE SEQUENCE [LARGE SCALE GENOMIC DNA]</scope>
    <source>
        <strain evidence="3">CCUG 60529</strain>
    </source>
</reference>
<dbReference type="Pfam" id="PF03235">
    <property type="entry name" value="GmrSD_N"/>
    <property type="match status" value="1"/>
</dbReference>
<gene>
    <name evidence="2" type="ORF">ACFQ0I_15290</name>
</gene>
<dbReference type="CDD" id="cd00085">
    <property type="entry name" value="HNHc"/>
    <property type="match status" value="1"/>
</dbReference>
<dbReference type="InterPro" id="IPR004919">
    <property type="entry name" value="GmrSD_N"/>
</dbReference>
<dbReference type="InterPro" id="IPR002711">
    <property type="entry name" value="HNH"/>
</dbReference>
<dbReference type="SMART" id="SM00507">
    <property type="entry name" value="HNHc"/>
    <property type="match status" value="1"/>
</dbReference>
<dbReference type="PANTHER" id="PTHR39639:SF1">
    <property type="entry name" value="DUF262 DOMAIN-CONTAINING PROTEIN"/>
    <property type="match status" value="1"/>
</dbReference>
<organism evidence="2 3">
    <name type="scientific">Mariniflexile aquimaris</name>
    <dbReference type="NCBI Taxonomy" id="881009"/>
    <lineage>
        <taxon>Bacteria</taxon>
        <taxon>Pseudomonadati</taxon>
        <taxon>Bacteroidota</taxon>
        <taxon>Flavobacteriia</taxon>
        <taxon>Flavobacteriales</taxon>
        <taxon>Flavobacteriaceae</taxon>
        <taxon>Mariniflexile</taxon>
    </lineage>
</organism>
<keyword evidence="2" id="KW-0255">Endonuclease</keyword>
<dbReference type="InterPro" id="IPR003615">
    <property type="entry name" value="HNH_nuc"/>
</dbReference>
<sequence length="360" mass="42504">MKIKLKEITVRELTNGYEDKEEDGVIGFDGKLDIRPPYQREFIYKEKQRDAVIDTISKDFPLNVMYWAVQEDGNFEVIDGQQRTISICQYVEGDFAFKNRYFHNLQKDEKEQILNYKLMVYLCTGLDSEKLEWFETINIAGEKLTDQELRNAVYSGSWVSDAKRHFSKSNCPAYGLGSDYLNGSAIRQEYLETTIKWISDNNINTYMAKNQHEPNANEIWLYFQAVISWVKIVFPKYRREMKGIDWGFLYNEYKNEKSDSKKLEIEISELMEDEDVGSKKGIYTYVLTRKEKHLNIRAFSPNQKRESYERQKGICVECKEHFEIEEMEADHITPWHEGGKTTAENCQMLCREDNRRKSGK</sequence>
<dbReference type="PROSITE" id="PS00028">
    <property type="entry name" value="ZINC_FINGER_C2H2_1"/>
    <property type="match status" value="1"/>
</dbReference>
<keyword evidence="2" id="KW-0378">Hydrolase</keyword>
<keyword evidence="2" id="KW-0540">Nuclease</keyword>
<dbReference type="Pfam" id="PF01844">
    <property type="entry name" value="HNH"/>
    <property type="match status" value="1"/>
</dbReference>
<comment type="caution">
    <text evidence="2">The sequence shown here is derived from an EMBL/GenBank/DDBJ whole genome shotgun (WGS) entry which is preliminary data.</text>
</comment>
<proteinExistence type="predicted"/>
<dbReference type="Gene3D" id="1.10.30.50">
    <property type="match status" value="1"/>
</dbReference>
<dbReference type="InterPro" id="IPR013087">
    <property type="entry name" value="Znf_C2H2_type"/>
</dbReference>
<evidence type="ECO:0000259" key="1">
    <source>
        <dbReference type="PROSITE" id="PS00028"/>
    </source>
</evidence>
<dbReference type="EMBL" id="JBHTIB010000016">
    <property type="protein sequence ID" value="MFD0837142.1"/>
    <property type="molecule type" value="Genomic_DNA"/>
</dbReference>
<keyword evidence="3" id="KW-1185">Reference proteome</keyword>